<reference evidence="2" key="1">
    <citation type="journal article" date="2020" name="mSystems">
        <title>Genome- and Community-Level Interaction Insights into Carbon Utilization and Element Cycling Functions of Hydrothermarchaeota in Hydrothermal Sediment.</title>
        <authorList>
            <person name="Zhou Z."/>
            <person name="Liu Y."/>
            <person name="Xu W."/>
            <person name="Pan J."/>
            <person name="Luo Z.H."/>
            <person name="Li M."/>
        </authorList>
    </citation>
    <scope>NUCLEOTIDE SEQUENCE [LARGE SCALE GENOMIC DNA]</scope>
    <source>
        <strain evidence="2">SpSt-116</strain>
    </source>
</reference>
<evidence type="ECO:0000313" key="2">
    <source>
        <dbReference type="EMBL" id="HDP14556.1"/>
    </source>
</evidence>
<gene>
    <name evidence="2" type="ORF">ENN26_02090</name>
</gene>
<proteinExistence type="predicted"/>
<comment type="caution">
    <text evidence="2">The sequence shown here is derived from an EMBL/GenBank/DDBJ whole genome shotgun (WGS) entry which is preliminary data.</text>
</comment>
<name>A0A7C1CDZ9_9CREN</name>
<sequence>MDVKLVKKGLEELVKSIDVELAKVETRLEDMAEKFGLSSWKELEDFFKKGKDLPEVDLAWAEYLYLKNRRENLLKEREEVLRLLS</sequence>
<protein>
    <submittedName>
        <fullName evidence="2">Uncharacterized protein</fullName>
    </submittedName>
</protein>
<dbReference type="EMBL" id="DSAY01000039">
    <property type="protein sequence ID" value="HDP14556.1"/>
    <property type="molecule type" value="Genomic_DNA"/>
</dbReference>
<evidence type="ECO:0000256" key="1">
    <source>
        <dbReference type="SAM" id="Coils"/>
    </source>
</evidence>
<organism evidence="2">
    <name type="scientific">Thermofilum adornatum</name>
    <dbReference type="NCBI Taxonomy" id="1365176"/>
    <lineage>
        <taxon>Archaea</taxon>
        <taxon>Thermoproteota</taxon>
        <taxon>Thermoprotei</taxon>
        <taxon>Thermofilales</taxon>
        <taxon>Thermofilaceae</taxon>
        <taxon>Thermofilum</taxon>
    </lineage>
</organism>
<accession>A0A7C1CDZ9</accession>
<dbReference type="AlphaFoldDB" id="A0A7C1CDZ9"/>
<keyword evidence="1" id="KW-0175">Coiled coil</keyword>
<feature type="coiled-coil region" evidence="1">
    <location>
        <begin position="7"/>
        <end position="34"/>
    </location>
</feature>